<evidence type="ECO:0000256" key="6">
    <source>
        <dbReference type="ARBA" id="ARBA00022723"/>
    </source>
</evidence>
<dbReference type="HOGENOM" id="CLU_180250_0_0_1"/>
<name>M2RCS5_CERS8</name>
<dbReference type="Gene3D" id="1.10.630.10">
    <property type="entry name" value="Cytochrome P450"/>
    <property type="match status" value="1"/>
</dbReference>
<keyword evidence="8" id="KW-0560">Oxidoreductase</keyword>
<feature type="non-terminal residue" evidence="13">
    <location>
        <position position="69"/>
    </location>
</feature>
<evidence type="ECO:0000256" key="3">
    <source>
        <dbReference type="ARBA" id="ARBA00010617"/>
    </source>
</evidence>
<dbReference type="PANTHER" id="PTHR46300">
    <property type="entry name" value="P450, PUTATIVE (EUROFUNG)-RELATED-RELATED"/>
    <property type="match status" value="1"/>
</dbReference>
<evidence type="ECO:0000256" key="8">
    <source>
        <dbReference type="ARBA" id="ARBA00023002"/>
    </source>
</evidence>
<dbReference type="GO" id="GO:0016705">
    <property type="term" value="F:oxidoreductase activity, acting on paired donors, with incorporation or reduction of molecular oxygen"/>
    <property type="evidence" value="ECO:0007669"/>
    <property type="project" value="InterPro"/>
</dbReference>
<evidence type="ECO:0000256" key="10">
    <source>
        <dbReference type="ARBA" id="ARBA00023033"/>
    </source>
</evidence>
<dbReference type="InterPro" id="IPR050364">
    <property type="entry name" value="Cytochrome_P450_fung"/>
</dbReference>
<keyword evidence="14" id="KW-1185">Reference proteome</keyword>
<evidence type="ECO:0000256" key="1">
    <source>
        <dbReference type="ARBA" id="ARBA00001971"/>
    </source>
</evidence>
<keyword evidence="4" id="KW-0349">Heme</keyword>
<evidence type="ECO:0000256" key="5">
    <source>
        <dbReference type="ARBA" id="ARBA00022692"/>
    </source>
</evidence>
<dbReference type="STRING" id="914234.M2RCS5"/>
<evidence type="ECO:0000256" key="7">
    <source>
        <dbReference type="ARBA" id="ARBA00022989"/>
    </source>
</evidence>
<sequence>RVCPGRHFARDVLFINVASILHVFNILPPADAQGIPVHLEPKMTSGFLSLPHAFNCTINPRSQSAVSLI</sequence>
<evidence type="ECO:0008006" key="15">
    <source>
        <dbReference type="Google" id="ProtNLM"/>
    </source>
</evidence>
<dbReference type="GO" id="GO:0005506">
    <property type="term" value="F:iron ion binding"/>
    <property type="evidence" value="ECO:0007669"/>
    <property type="project" value="InterPro"/>
</dbReference>
<evidence type="ECO:0000313" key="13">
    <source>
        <dbReference type="EMBL" id="EMD36232.1"/>
    </source>
</evidence>
<gene>
    <name evidence="13" type="ORF">CERSUDRAFT_26836</name>
</gene>
<keyword evidence="7" id="KW-1133">Transmembrane helix</keyword>
<keyword evidence="9" id="KW-0408">Iron</keyword>
<comment type="subcellular location">
    <subcellularLocation>
        <location evidence="2">Membrane</location>
    </subcellularLocation>
</comment>
<feature type="signal peptide" evidence="12">
    <location>
        <begin position="1"/>
        <end position="32"/>
    </location>
</feature>
<keyword evidence="12" id="KW-0732">Signal</keyword>
<evidence type="ECO:0000256" key="2">
    <source>
        <dbReference type="ARBA" id="ARBA00004370"/>
    </source>
</evidence>
<proteinExistence type="inferred from homology"/>
<feature type="non-terminal residue" evidence="13">
    <location>
        <position position="1"/>
    </location>
</feature>
<dbReference type="SUPFAM" id="SSF48264">
    <property type="entry name" value="Cytochrome P450"/>
    <property type="match status" value="1"/>
</dbReference>
<dbReference type="EMBL" id="KB445798">
    <property type="protein sequence ID" value="EMD36232.1"/>
    <property type="molecule type" value="Genomic_DNA"/>
</dbReference>
<dbReference type="GO" id="GO:0004497">
    <property type="term" value="F:monooxygenase activity"/>
    <property type="evidence" value="ECO:0007669"/>
    <property type="project" value="UniProtKB-KW"/>
</dbReference>
<comment type="cofactor">
    <cofactor evidence="1">
        <name>heme</name>
        <dbReference type="ChEBI" id="CHEBI:30413"/>
    </cofactor>
</comment>
<dbReference type="InterPro" id="IPR036396">
    <property type="entry name" value="Cyt_P450_sf"/>
</dbReference>
<dbReference type="GO" id="GO:0020037">
    <property type="term" value="F:heme binding"/>
    <property type="evidence" value="ECO:0007669"/>
    <property type="project" value="InterPro"/>
</dbReference>
<evidence type="ECO:0000256" key="11">
    <source>
        <dbReference type="ARBA" id="ARBA00023136"/>
    </source>
</evidence>
<evidence type="ECO:0000313" key="14">
    <source>
        <dbReference type="Proteomes" id="UP000016930"/>
    </source>
</evidence>
<dbReference type="Proteomes" id="UP000016930">
    <property type="component" value="Unassembled WGS sequence"/>
</dbReference>
<keyword evidence="10" id="KW-0503">Monooxygenase</keyword>
<protein>
    <recommendedName>
        <fullName evidence="15">Cytochrome P450</fullName>
    </recommendedName>
</protein>
<accession>M2RCS5</accession>
<keyword evidence="6" id="KW-0479">Metal-binding</keyword>
<keyword evidence="11" id="KW-0472">Membrane</keyword>
<evidence type="ECO:0000256" key="4">
    <source>
        <dbReference type="ARBA" id="ARBA00022617"/>
    </source>
</evidence>
<reference evidence="13 14" key="1">
    <citation type="journal article" date="2012" name="Proc. Natl. Acad. Sci. U.S.A.">
        <title>Comparative genomics of Ceriporiopsis subvermispora and Phanerochaete chrysosporium provide insight into selective ligninolysis.</title>
        <authorList>
            <person name="Fernandez-Fueyo E."/>
            <person name="Ruiz-Duenas F.J."/>
            <person name="Ferreira P."/>
            <person name="Floudas D."/>
            <person name="Hibbett D.S."/>
            <person name="Canessa P."/>
            <person name="Larrondo L.F."/>
            <person name="James T.Y."/>
            <person name="Seelenfreund D."/>
            <person name="Lobos S."/>
            <person name="Polanco R."/>
            <person name="Tello M."/>
            <person name="Honda Y."/>
            <person name="Watanabe T."/>
            <person name="Watanabe T."/>
            <person name="Ryu J.S."/>
            <person name="Kubicek C.P."/>
            <person name="Schmoll M."/>
            <person name="Gaskell J."/>
            <person name="Hammel K.E."/>
            <person name="St John F.J."/>
            <person name="Vanden Wymelenberg A."/>
            <person name="Sabat G."/>
            <person name="Splinter BonDurant S."/>
            <person name="Syed K."/>
            <person name="Yadav J.S."/>
            <person name="Doddapaneni H."/>
            <person name="Subramanian V."/>
            <person name="Lavin J.L."/>
            <person name="Oguiza J.A."/>
            <person name="Perez G."/>
            <person name="Pisabarro A.G."/>
            <person name="Ramirez L."/>
            <person name="Santoyo F."/>
            <person name="Master E."/>
            <person name="Coutinho P.M."/>
            <person name="Henrissat B."/>
            <person name="Lombard V."/>
            <person name="Magnuson J.K."/>
            <person name="Kuees U."/>
            <person name="Hori C."/>
            <person name="Igarashi K."/>
            <person name="Samejima M."/>
            <person name="Held B.W."/>
            <person name="Barry K.W."/>
            <person name="LaButti K.M."/>
            <person name="Lapidus A."/>
            <person name="Lindquist E.A."/>
            <person name="Lucas S.M."/>
            <person name="Riley R."/>
            <person name="Salamov A.A."/>
            <person name="Hoffmeister D."/>
            <person name="Schwenk D."/>
            <person name="Hadar Y."/>
            <person name="Yarden O."/>
            <person name="de Vries R.P."/>
            <person name="Wiebenga A."/>
            <person name="Stenlid J."/>
            <person name="Eastwood D."/>
            <person name="Grigoriev I.V."/>
            <person name="Berka R.M."/>
            <person name="Blanchette R.A."/>
            <person name="Kersten P."/>
            <person name="Martinez A.T."/>
            <person name="Vicuna R."/>
            <person name="Cullen D."/>
        </authorList>
    </citation>
    <scope>NUCLEOTIDE SEQUENCE [LARGE SCALE GENOMIC DNA]</scope>
    <source>
        <strain evidence="13 14">B</strain>
    </source>
</reference>
<organism evidence="13 14">
    <name type="scientific">Ceriporiopsis subvermispora (strain B)</name>
    <name type="common">White-rot fungus</name>
    <name type="synonym">Gelatoporia subvermispora</name>
    <dbReference type="NCBI Taxonomy" id="914234"/>
    <lineage>
        <taxon>Eukaryota</taxon>
        <taxon>Fungi</taxon>
        <taxon>Dikarya</taxon>
        <taxon>Basidiomycota</taxon>
        <taxon>Agaricomycotina</taxon>
        <taxon>Agaricomycetes</taxon>
        <taxon>Polyporales</taxon>
        <taxon>Gelatoporiaceae</taxon>
        <taxon>Gelatoporia</taxon>
    </lineage>
</organism>
<evidence type="ECO:0000256" key="9">
    <source>
        <dbReference type="ARBA" id="ARBA00023004"/>
    </source>
</evidence>
<feature type="chain" id="PRO_5004023842" description="Cytochrome P450" evidence="12">
    <location>
        <begin position="33"/>
        <end position="69"/>
    </location>
</feature>
<dbReference type="AlphaFoldDB" id="M2RCS5"/>
<comment type="similarity">
    <text evidence="3">Belongs to the cytochrome P450 family.</text>
</comment>
<dbReference type="OrthoDB" id="2789670at2759"/>
<evidence type="ECO:0000256" key="12">
    <source>
        <dbReference type="SAM" id="SignalP"/>
    </source>
</evidence>
<dbReference type="GO" id="GO:0016020">
    <property type="term" value="C:membrane"/>
    <property type="evidence" value="ECO:0007669"/>
    <property type="project" value="UniProtKB-SubCell"/>
</dbReference>
<keyword evidence="5" id="KW-0812">Transmembrane</keyword>